<feature type="compositionally biased region" description="Basic and acidic residues" evidence="1">
    <location>
        <begin position="980"/>
        <end position="992"/>
    </location>
</feature>
<feature type="transmembrane region" description="Helical" evidence="2">
    <location>
        <begin position="183"/>
        <end position="211"/>
    </location>
</feature>
<feature type="compositionally biased region" description="Low complexity" evidence="1">
    <location>
        <begin position="860"/>
        <end position="871"/>
    </location>
</feature>
<feature type="transmembrane region" description="Helical" evidence="2">
    <location>
        <begin position="55"/>
        <end position="83"/>
    </location>
</feature>
<evidence type="ECO:0000256" key="2">
    <source>
        <dbReference type="SAM" id="Phobius"/>
    </source>
</evidence>
<feature type="compositionally biased region" description="Basic and acidic residues" evidence="1">
    <location>
        <begin position="578"/>
        <end position="589"/>
    </location>
</feature>
<feature type="region of interest" description="Disordered" evidence="1">
    <location>
        <begin position="270"/>
        <end position="324"/>
    </location>
</feature>
<feature type="compositionally biased region" description="Basic and acidic residues" evidence="1">
    <location>
        <begin position="364"/>
        <end position="375"/>
    </location>
</feature>
<keyword evidence="4" id="KW-1185">Reference proteome</keyword>
<evidence type="ECO:0008006" key="5">
    <source>
        <dbReference type="Google" id="ProtNLM"/>
    </source>
</evidence>
<name>A0AAQ4FJW3_AMBAM</name>
<keyword evidence="2" id="KW-1133">Transmembrane helix</keyword>
<gene>
    <name evidence="3" type="ORF">V5799_022645</name>
</gene>
<evidence type="ECO:0000313" key="4">
    <source>
        <dbReference type="Proteomes" id="UP001321473"/>
    </source>
</evidence>
<sequence>MDVRRSLGKIEGERPAATESPRRCSSVYSLRSTSLSIEERQDCRSLSHLGILMPLYLMPLFFLGTKYGGCLYCLLLPLLLLAFNSLPKPSAALVHLVTVPLLELMAPEEIARQYLCPCRRHDCGPLYEVNTRHSRSSRVATQADILTVALVLFLVVVVDRWSELVLHLACGVCARFGLQRKRLFVGTCLSSFAFAWLFSGPLVSVTLLYFLDRVLSTIYKENMDRTPDVSSRSPRRGSVQESSSMRSLSAADQVLFDRLAQVALSLKKPERRKWRHRQPPAEDKVVERNEPDAAATPMASGTDAVPQAAGMPTDDVIHPGSAPVEFGTHLDLQKTLPSVVTDSDPPVSVALASGVSEPVPSKPTGEETKTGRSEPESVTNLPCEKFGLVKSDFENPTEKSANNVSRQESAKPADGERLCQATDIVEPASAREDAREEDKIEGQGVHQDDKISQFKTSHTEDRSAASRKEKQSENVSRGSLDKPSENHPPNYESKGTAKEHPQRLEPVFLAGDERPMSKSSAADPSRNMGQQDDVKASAGFPLEEKGPSNEAKSYGAALPETKPQPSVKGTEEPGLYLRGKDPGHRTEKSPRKRSKDSQGKPSQHHSSRRKSTASVSERNDGFKEVPGEKQENCSRKSSAADVLAKKERSLATKGSGSVPKEKKHQTLKDSTDKVVPVKTEQKSGVKGSEEPNRNQPDDDPEKGKGKRSRRTSKDSLNNQPHPRSRRRKSKASIGDPVEGLQAVPTGKEARHPPQKCSKADSLIGSVAGAAEEVNAREGENPRDTLRREHFERVLPPVHPQACKTETAVPGASDSKRMHHQKDKIRGSTDSGRQKTELVVKSHTSLPDKHLRDKHPSAQLEASKPEATAAAEAESRRGPIRERQHGSHADGKSNASRRSKTSGKSRRRSDAPEIKDHAAGATNASSAHNGEQKPADKRLSKEAVSSKHPAETRHIRESASTRRGATAPETEKPLQSARPASSEETRSSHDSKLGPRAVQSKLQPQQATSSATAPKAGAPNEADTTTTMELKRKQSVVSFGADLLAAIKPEPVPLMSRVTVHTEEAAVRPSKVRRLSTILKTSSLPTTVRRRGSSVDFGAAKFTIIRAETANQSMGSFTWAIVTMPGALMALFMCTVVIWLIYIRPQGIECAYAAYLAIFSLSYVPSLVLGLEPR</sequence>
<keyword evidence="2" id="KW-0472">Membrane</keyword>
<feature type="compositionally biased region" description="Basic and acidic residues" evidence="1">
    <location>
        <begin position="429"/>
        <end position="472"/>
    </location>
</feature>
<feature type="compositionally biased region" description="Basic and acidic residues" evidence="1">
    <location>
        <begin position="872"/>
        <end position="890"/>
    </location>
</feature>
<accession>A0AAQ4FJW3</accession>
<dbReference type="Proteomes" id="UP001321473">
    <property type="component" value="Unassembled WGS sequence"/>
</dbReference>
<feature type="compositionally biased region" description="Polar residues" evidence="1">
    <location>
        <begin position="517"/>
        <end position="530"/>
    </location>
</feature>
<feature type="transmembrane region" description="Helical" evidence="2">
    <location>
        <begin position="145"/>
        <end position="162"/>
    </location>
</feature>
<feature type="region of interest" description="Disordered" evidence="1">
    <location>
        <begin position="224"/>
        <end position="246"/>
    </location>
</feature>
<organism evidence="3 4">
    <name type="scientific">Amblyomma americanum</name>
    <name type="common">Lone star tick</name>
    <dbReference type="NCBI Taxonomy" id="6943"/>
    <lineage>
        <taxon>Eukaryota</taxon>
        <taxon>Metazoa</taxon>
        <taxon>Ecdysozoa</taxon>
        <taxon>Arthropoda</taxon>
        <taxon>Chelicerata</taxon>
        <taxon>Arachnida</taxon>
        <taxon>Acari</taxon>
        <taxon>Parasitiformes</taxon>
        <taxon>Ixodida</taxon>
        <taxon>Ixodoidea</taxon>
        <taxon>Ixodidae</taxon>
        <taxon>Amblyomminae</taxon>
        <taxon>Amblyomma</taxon>
    </lineage>
</organism>
<feature type="compositionally biased region" description="Basic residues" evidence="1">
    <location>
        <begin position="894"/>
        <end position="906"/>
    </location>
</feature>
<dbReference type="AlphaFoldDB" id="A0AAQ4FJW3"/>
<feature type="compositionally biased region" description="Basic and acidic residues" evidence="1">
    <location>
        <begin position="773"/>
        <end position="792"/>
    </location>
</feature>
<feature type="compositionally biased region" description="Polar residues" evidence="1">
    <location>
        <begin position="999"/>
        <end position="1011"/>
    </location>
</feature>
<comment type="caution">
    <text evidence="3">The sequence shown here is derived from an EMBL/GenBank/DDBJ whole genome shotgun (WGS) entry which is preliminary data.</text>
</comment>
<feature type="compositionally biased region" description="Basic and acidic residues" evidence="1">
    <location>
        <begin position="617"/>
        <end position="634"/>
    </location>
</feature>
<feature type="region of interest" description="Disordered" evidence="1">
    <location>
        <begin position="338"/>
        <end position="1028"/>
    </location>
</feature>
<evidence type="ECO:0000313" key="3">
    <source>
        <dbReference type="EMBL" id="KAK8787577.1"/>
    </source>
</evidence>
<feature type="compositionally biased region" description="Basic and acidic residues" evidence="1">
    <location>
        <begin position="823"/>
        <end position="855"/>
    </location>
</feature>
<proteinExistence type="predicted"/>
<feature type="transmembrane region" description="Helical" evidence="2">
    <location>
        <begin position="1149"/>
        <end position="1170"/>
    </location>
</feature>
<feature type="compositionally biased region" description="Polar residues" evidence="1">
    <location>
        <begin position="398"/>
        <end position="407"/>
    </location>
</feature>
<keyword evidence="2" id="KW-0812">Transmembrane</keyword>
<protein>
    <recommendedName>
        <fullName evidence="5">Transmembrane protein</fullName>
    </recommendedName>
</protein>
<feature type="compositionally biased region" description="Basic and acidic residues" evidence="1">
    <location>
        <begin position="408"/>
        <end position="417"/>
    </location>
</feature>
<feature type="compositionally biased region" description="Basic and acidic residues" evidence="1">
    <location>
        <begin position="279"/>
        <end position="291"/>
    </location>
</feature>
<evidence type="ECO:0000256" key="1">
    <source>
        <dbReference type="SAM" id="MobiDB-lite"/>
    </source>
</evidence>
<feature type="compositionally biased region" description="Low complexity" evidence="1">
    <location>
        <begin position="338"/>
        <end position="349"/>
    </location>
</feature>
<feature type="compositionally biased region" description="Basic residues" evidence="1">
    <location>
        <begin position="602"/>
        <end position="611"/>
    </location>
</feature>
<feature type="compositionally biased region" description="Basic and acidic residues" evidence="1">
    <location>
        <begin position="929"/>
        <end position="959"/>
    </location>
</feature>
<feature type="compositionally biased region" description="Basic and acidic residues" evidence="1">
    <location>
        <begin position="907"/>
        <end position="917"/>
    </location>
</feature>
<dbReference type="EMBL" id="JARKHS020001691">
    <property type="protein sequence ID" value="KAK8787577.1"/>
    <property type="molecule type" value="Genomic_DNA"/>
</dbReference>
<reference evidence="3 4" key="1">
    <citation type="journal article" date="2023" name="Arcadia Sci">
        <title>De novo assembly of a long-read Amblyomma americanum tick genome.</title>
        <authorList>
            <person name="Chou S."/>
            <person name="Poskanzer K.E."/>
            <person name="Rollins M."/>
            <person name="Thuy-Boun P.S."/>
        </authorList>
    </citation>
    <scope>NUCLEOTIDE SEQUENCE [LARGE SCALE GENOMIC DNA]</scope>
    <source>
        <strain evidence="3">F_SG_1</strain>
        <tissue evidence="3">Salivary glands</tissue>
    </source>
</reference>
<feature type="compositionally biased region" description="Basic and acidic residues" evidence="1">
    <location>
        <begin position="679"/>
        <end position="696"/>
    </location>
</feature>
<feature type="transmembrane region" description="Helical" evidence="2">
    <location>
        <begin position="1116"/>
        <end position="1142"/>
    </location>
</feature>